<dbReference type="Pfam" id="PF00652">
    <property type="entry name" value="Ricin_B_lectin"/>
    <property type="match status" value="1"/>
</dbReference>
<evidence type="ECO:0000313" key="8">
    <source>
        <dbReference type="Proteomes" id="UP000694560"/>
    </source>
</evidence>
<dbReference type="Gene3D" id="3.90.550.10">
    <property type="entry name" value="Spore Coat Polysaccharide Biosynthesis Protein SpsA, Chain A"/>
    <property type="match status" value="2"/>
</dbReference>
<dbReference type="GO" id="GO:0006493">
    <property type="term" value="P:protein O-linked glycosylation"/>
    <property type="evidence" value="ECO:0007669"/>
    <property type="project" value="TreeGrafter"/>
</dbReference>
<dbReference type="GO" id="GO:0005794">
    <property type="term" value="C:Golgi apparatus"/>
    <property type="evidence" value="ECO:0007669"/>
    <property type="project" value="TreeGrafter"/>
</dbReference>
<proteinExistence type="predicted"/>
<accession>A0A8C5T9D2</accession>
<dbReference type="GO" id="GO:0004653">
    <property type="term" value="F:polypeptide N-acetylgalactosaminyltransferase activity"/>
    <property type="evidence" value="ECO:0007669"/>
    <property type="project" value="TreeGrafter"/>
</dbReference>
<keyword evidence="3" id="KW-1015">Disulfide bond</keyword>
<keyword evidence="5" id="KW-0732">Signal</keyword>
<dbReference type="InterPro" id="IPR029044">
    <property type="entry name" value="Nucleotide-diphossugar_trans"/>
</dbReference>
<evidence type="ECO:0000256" key="1">
    <source>
        <dbReference type="ARBA" id="ARBA00022679"/>
    </source>
</evidence>
<feature type="domain" description="Ricin B lectin" evidence="6">
    <location>
        <begin position="470"/>
        <end position="592"/>
    </location>
</feature>
<dbReference type="CDD" id="cd23442">
    <property type="entry name" value="beta-trefoil_Ricin_GALNT15"/>
    <property type="match status" value="1"/>
</dbReference>
<evidence type="ECO:0000313" key="7">
    <source>
        <dbReference type="Ensembl" id="ENSMCSP00000003624.1"/>
    </source>
</evidence>
<reference evidence="7" key="1">
    <citation type="submission" date="2025-08" db="UniProtKB">
        <authorList>
            <consortium name="Ensembl"/>
        </authorList>
    </citation>
    <scope>IDENTIFICATION</scope>
</reference>
<evidence type="ECO:0000256" key="4">
    <source>
        <dbReference type="SAM" id="MobiDB-lite"/>
    </source>
</evidence>
<feature type="region of interest" description="Disordered" evidence="4">
    <location>
        <begin position="100"/>
        <end position="147"/>
    </location>
</feature>
<dbReference type="OrthoDB" id="416652at2759"/>
<evidence type="ECO:0000256" key="2">
    <source>
        <dbReference type="ARBA" id="ARBA00022734"/>
    </source>
</evidence>
<dbReference type="PANTHER" id="PTHR11675:SF36">
    <property type="entry name" value="POLYPEPTIDE N-ACETYLGALACTOSAMINYLTRANSFERASE 15"/>
    <property type="match status" value="1"/>
</dbReference>
<keyword evidence="2" id="KW-0430">Lectin</keyword>
<evidence type="ECO:0000256" key="5">
    <source>
        <dbReference type="SAM" id="SignalP"/>
    </source>
</evidence>
<dbReference type="InterPro" id="IPR000772">
    <property type="entry name" value="Ricin_B_lectin"/>
</dbReference>
<reference evidence="7" key="2">
    <citation type="submission" date="2025-09" db="UniProtKB">
        <authorList>
            <consortium name="Ensembl"/>
        </authorList>
    </citation>
    <scope>IDENTIFICATION</scope>
</reference>
<organism evidence="7 8">
    <name type="scientific">Malurus cyaneus samueli</name>
    <dbReference type="NCBI Taxonomy" id="2593467"/>
    <lineage>
        <taxon>Eukaryota</taxon>
        <taxon>Metazoa</taxon>
        <taxon>Chordata</taxon>
        <taxon>Craniata</taxon>
        <taxon>Vertebrata</taxon>
        <taxon>Euteleostomi</taxon>
        <taxon>Archelosauria</taxon>
        <taxon>Archosauria</taxon>
        <taxon>Dinosauria</taxon>
        <taxon>Saurischia</taxon>
        <taxon>Theropoda</taxon>
        <taxon>Coelurosauria</taxon>
        <taxon>Aves</taxon>
        <taxon>Neognathae</taxon>
        <taxon>Neoaves</taxon>
        <taxon>Telluraves</taxon>
        <taxon>Australaves</taxon>
        <taxon>Passeriformes</taxon>
        <taxon>Meliphagoidea</taxon>
        <taxon>Maluridae</taxon>
        <taxon>Malurus</taxon>
    </lineage>
</organism>
<dbReference type="SUPFAM" id="SSF50370">
    <property type="entry name" value="Ricin B-like lectins"/>
    <property type="match status" value="1"/>
</dbReference>
<dbReference type="PROSITE" id="PS50231">
    <property type="entry name" value="RICIN_B_LECTIN"/>
    <property type="match status" value="1"/>
</dbReference>
<name>A0A8C5T9D2_9PASS</name>
<feature type="signal peptide" evidence="5">
    <location>
        <begin position="1"/>
        <end position="32"/>
    </location>
</feature>
<dbReference type="Proteomes" id="UP000694560">
    <property type="component" value="Unplaced"/>
</dbReference>
<dbReference type="Pfam" id="PF02709">
    <property type="entry name" value="Glyco_transf_7C"/>
    <property type="match status" value="1"/>
</dbReference>
<keyword evidence="8" id="KW-1185">Reference proteome</keyword>
<keyword evidence="1" id="KW-0808">Transferase</keyword>
<protein>
    <submittedName>
        <fullName evidence="7">Polypeptide N-acetylgalactosaminyltransferase 15</fullName>
    </submittedName>
</protein>
<dbReference type="Ensembl" id="ENSMCST00000003700.1">
    <property type="protein sequence ID" value="ENSMCSP00000003624.1"/>
    <property type="gene ID" value="ENSMCSG00000002557.1"/>
</dbReference>
<evidence type="ECO:0000256" key="3">
    <source>
        <dbReference type="ARBA" id="ARBA00023157"/>
    </source>
</evidence>
<dbReference type="InterPro" id="IPR035992">
    <property type="entry name" value="Ricin_B-like_lectins"/>
</dbReference>
<dbReference type="AlphaFoldDB" id="A0A8C5T9D2"/>
<sequence length="600" mass="68545">MFLRKKCRYGSRKLQFLLLFLMLGFLLLMVTTLNPPPSNQSKEGTFQPVEFNPREGYQVDFVETQEMLETQEESQQYYPLDGLSPFISLREDELIMAVVSPTGKRNHSKARKGYRVVKQPSRRPEGKAEGDPESRPLSLPLQDGQAAAEGERPLGLETHGFNEALSERIALRRDLPEVRHPLCLQQKYDSSLPTASIIICFHDEAWSTLLRTVHSIMDTAPKAFLKDIILVDDLSQQGSSHFSYSHALTVNLIYALVLEINCIVFFRNSVVSPVIDVIDWKTFQYYHSMGLHRGVFDWKLDFHWEPVPQHEEKVRQSPISPIRSPAVAGAVVAMDRHYFQNTGAYDSDMTMWGAENLELSIRTWLCGGSVEIIPCSRVGHVYRNHFPHAFSYEEAIVRNKIRIAETWLGSFKENFYKHDTVAFLISKAEKPDCSERLQLQKRLGCRNFEWFVSNVYPELSQPGDTPRFSGKLYNTGVGFCADYRPGRATADGSIEISPCSDSLTQHFEYNSMKEIRLGSALLLCFDVRHGKVIPQNCTKEIDNSNQHWDVQENGMIVHVLSGKCIEAAIKEDEKDLFLSACNKNANQVWQFQRSHGLRQR</sequence>
<dbReference type="GO" id="GO:0030246">
    <property type="term" value="F:carbohydrate binding"/>
    <property type="evidence" value="ECO:0007669"/>
    <property type="project" value="UniProtKB-KW"/>
</dbReference>
<dbReference type="InterPro" id="IPR027791">
    <property type="entry name" value="Galactosyl_T_C"/>
</dbReference>
<feature type="compositionally biased region" description="Basic and acidic residues" evidence="4">
    <location>
        <begin position="122"/>
        <end position="134"/>
    </location>
</feature>
<dbReference type="Gene3D" id="2.80.10.50">
    <property type="match status" value="1"/>
</dbReference>
<feature type="chain" id="PRO_5033997489" evidence="5">
    <location>
        <begin position="33"/>
        <end position="600"/>
    </location>
</feature>
<feature type="compositionally biased region" description="Basic residues" evidence="4">
    <location>
        <begin position="104"/>
        <end position="115"/>
    </location>
</feature>
<dbReference type="PANTHER" id="PTHR11675">
    <property type="entry name" value="N-ACETYLGALACTOSAMINYLTRANSFERASE"/>
    <property type="match status" value="1"/>
</dbReference>
<evidence type="ECO:0000259" key="6">
    <source>
        <dbReference type="SMART" id="SM00458"/>
    </source>
</evidence>
<dbReference type="SMART" id="SM00458">
    <property type="entry name" value="RICIN"/>
    <property type="match status" value="1"/>
</dbReference>
<dbReference type="SUPFAM" id="SSF53448">
    <property type="entry name" value="Nucleotide-diphospho-sugar transferases"/>
    <property type="match status" value="1"/>
</dbReference>
<dbReference type="FunFam" id="2.80.10.50:FF:000107">
    <property type="entry name" value="Polypeptide N-acetylgalactosaminyltransferase"/>
    <property type="match status" value="1"/>
</dbReference>